<gene>
    <name evidence="1" type="ORF">HMPREF0765_3757</name>
</gene>
<dbReference type="RefSeq" id="WP_003002682.1">
    <property type="nucleotide sequence ID" value="NZ_GG668630.1"/>
</dbReference>
<reference evidence="1 2" key="1">
    <citation type="submission" date="2009-01" db="EMBL/GenBank/DDBJ databases">
        <authorList>
            <person name="Qin X."/>
            <person name="Bachman B."/>
            <person name="Battles P."/>
            <person name="Bell A."/>
            <person name="Bess C."/>
            <person name="Bickham C."/>
            <person name="Chaboub L."/>
            <person name="Chen D."/>
            <person name="Coyle M."/>
            <person name="Deiros D.R."/>
            <person name="Dinh H."/>
            <person name="Forbes L."/>
            <person name="Fowler G."/>
            <person name="Francisco L."/>
            <person name="Fu Q."/>
            <person name="Gubbala S."/>
            <person name="Hale W."/>
            <person name="Han Y."/>
            <person name="Hemphill L."/>
            <person name="Highlander S.K."/>
            <person name="Hirani K."/>
            <person name="Hogues M."/>
            <person name="Jackson L."/>
            <person name="Jakkamsetti A."/>
            <person name="Javaid M."/>
            <person name="Jiang H."/>
            <person name="Korchina V."/>
            <person name="Kovar C."/>
            <person name="Lara F."/>
            <person name="Lee S."/>
            <person name="Mata R."/>
            <person name="Mathew T."/>
            <person name="Moen C."/>
            <person name="Morales K."/>
            <person name="Munidasa M."/>
            <person name="Nazareth L."/>
            <person name="Ngo R."/>
            <person name="Nguyen L."/>
            <person name="Okwuonu G."/>
            <person name="Ongeri F."/>
            <person name="Patil S."/>
            <person name="Petrosino J."/>
            <person name="Pham C."/>
            <person name="Pham P."/>
            <person name="Pu L.-L."/>
            <person name="Puazo M."/>
            <person name="Raj R."/>
            <person name="Reid J."/>
            <person name="Rouhana J."/>
            <person name="Saada N."/>
            <person name="Shang Y."/>
            <person name="Simmons D."/>
            <person name="Thornton R."/>
            <person name="Warren J."/>
            <person name="Weissenberger G."/>
            <person name="Zhang J."/>
            <person name="Zhang L."/>
            <person name="Zhou C."/>
            <person name="Zhu D."/>
            <person name="Muzny D."/>
            <person name="Worley K."/>
            <person name="Gibbs R."/>
        </authorList>
    </citation>
    <scope>NUCLEOTIDE SEQUENCE [LARGE SCALE GENOMIC DNA]</scope>
    <source>
        <strain evidence="1 2">ATCC 33300</strain>
    </source>
</reference>
<dbReference type="InterPro" id="IPR042278">
    <property type="entry name" value="Mfa-like_1_N"/>
</dbReference>
<comment type="caution">
    <text evidence="1">The sequence shown here is derived from an EMBL/GenBank/DDBJ whole genome shotgun (WGS) entry which is preliminary data.</text>
</comment>
<organism evidence="1 2">
    <name type="scientific">Sphingobacterium spiritivorum ATCC 33300</name>
    <dbReference type="NCBI Taxonomy" id="525372"/>
    <lineage>
        <taxon>Bacteria</taxon>
        <taxon>Pseudomonadati</taxon>
        <taxon>Bacteroidota</taxon>
        <taxon>Sphingobacteriia</taxon>
        <taxon>Sphingobacteriales</taxon>
        <taxon>Sphingobacteriaceae</taxon>
        <taxon>Sphingobacterium</taxon>
    </lineage>
</organism>
<dbReference type="CDD" id="cd13120">
    <property type="entry name" value="BF2867_like_N"/>
    <property type="match status" value="1"/>
</dbReference>
<dbReference type="Gene3D" id="2.60.40.2620">
    <property type="entry name" value="Fimbrillin-like"/>
    <property type="match status" value="1"/>
</dbReference>
<protein>
    <submittedName>
        <fullName evidence="1">Uncharacterized protein</fullName>
    </submittedName>
</protein>
<dbReference type="EMBL" id="ACHB01000089">
    <property type="protein sequence ID" value="EEI90593.1"/>
    <property type="molecule type" value="Genomic_DNA"/>
</dbReference>
<dbReference type="Proteomes" id="UP000006241">
    <property type="component" value="Unassembled WGS sequence"/>
</dbReference>
<name>C2G2F1_SPHSI</name>
<proteinExistence type="predicted"/>
<dbReference type="AlphaFoldDB" id="C2G2F1"/>
<evidence type="ECO:0000313" key="2">
    <source>
        <dbReference type="Proteomes" id="UP000006241"/>
    </source>
</evidence>
<sequence length="80" mass="8408">MKKNQFLGAALALIVLGHSCKNDDYRDLGNKDNSQVQFTSAIAGSVGTRVTGNAWDGNDAIGVFMKQGNGLANPLAANKK</sequence>
<dbReference type="HOGENOM" id="CLU_2587950_0_0_10"/>
<accession>C2G2F1</accession>
<evidence type="ECO:0000313" key="1">
    <source>
        <dbReference type="EMBL" id="EEI90593.1"/>
    </source>
</evidence>